<dbReference type="InterPro" id="IPR016163">
    <property type="entry name" value="Ald_DH_C"/>
</dbReference>
<dbReference type="PROSITE" id="PS00687">
    <property type="entry name" value="ALDEHYDE_DEHYDR_GLU"/>
    <property type="match status" value="1"/>
</dbReference>
<sequence>MPIATLYARQKTYFESGATLPHAFRDRQLKRLYKALQQREASLMQALRDDLHKSPLEAFSSDIGVVYKEISQMRAGLGDWMKPEAVTSPFMFYPSYSKIYKVPLGLTLIIGSWNYPVLLMLSPLIGAIAGGNCAILKPSELAPRCAAVLEAMIAETFDPAYIGLVQGEGQEVVPALMQYRFDHVFFTGSVPVGRQIMAMAARHPTSVTLELGGKSPCLVDETANIAVAARRIVWGKCWNAGQTCVAPDYVLVQEQVKDKLVTAMKKYIVQFYGEDPSQSPDLPRLINEKRFNALLPYLEQAPILHGGATDRASRFIAPTLLDNPPLTATVMQEEIFGPILPVLPYKNLEDAMEIIAHNPYPLAMYIFTGKRKRELELITRVRFGGGSVNNTIIHFANTELPVGGVGPSGIGRYHGQYSFETFTHRKSMIKTGTWLDVPVKYPPFGNKLRWIKRFFR</sequence>
<dbReference type="Gene3D" id="3.40.309.10">
    <property type="entry name" value="Aldehyde Dehydrogenase, Chain A, domain 2"/>
    <property type="match status" value="1"/>
</dbReference>
<evidence type="ECO:0000256" key="2">
    <source>
        <dbReference type="ARBA" id="ARBA00023002"/>
    </source>
</evidence>
<protein>
    <recommendedName>
        <fullName evidence="4">Aldehyde dehydrogenase</fullName>
    </recommendedName>
</protein>
<evidence type="ECO:0000256" key="1">
    <source>
        <dbReference type="ARBA" id="ARBA00009986"/>
    </source>
</evidence>
<dbReference type="GO" id="GO:0005737">
    <property type="term" value="C:cytoplasm"/>
    <property type="evidence" value="ECO:0007669"/>
    <property type="project" value="TreeGrafter"/>
</dbReference>
<evidence type="ECO:0000256" key="7">
    <source>
        <dbReference type="RuleBase" id="RU003345"/>
    </source>
</evidence>
<dbReference type="Gene3D" id="3.40.605.10">
    <property type="entry name" value="Aldehyde Dehydrogenase, Chain A, domain 1"/>
    <property type="match status" value="1"/>
</dbReference>
<evidence type="ECO:0000313" key="10">
    <source>
        <dbReference type="Proteomes" id="UP000244450"/>
    </source>
</evidence>
<evidence type="ECO:0000256" key="6">
    <source>
        <dbReference type="PROSITE-ProRule" id="PRU10007"/>
    </source>
</evidence>
<dbReference type="AlphaFoldDB" id="A0A2T7BQ74"/>
<feature type="active site" evidence="5 6">
    <location>
        <position position="210"/>
    </location>
</feature>
<evidence type="ECO:0000259" key="8">
    <source>
        <dbReference type="Pfam" id="PF00171"/>
    </source>
</evidence>
<dbReference type="Proteomes" id="UP000244450">
    <property type="component" value="Unassembled WGS sequence"/>
</dbReference>
<dbReference type="GO" id="GO:0004029">
    <property type="term" value="F:aldehyde dehydrogenase (NAD+) activity"/>
    <property type="evidence" value="ECO:0007669"/>
    <property type="project" value="TreeGrafter"/>
</dbReference>
<name>A0A2T7BQ74_9BACT</name>
<organism evidence="9 10">
    <name type="scientific">Chitinophaga parva</name>
    <dbReference type="NCBI Taxonomy" id="2169414"/>
    <lineage>
        <taxon>Bacteria</taxon>
        <taxon>Pseudomonadati</taxon>
        <taxon>Bacteroidota</taxon>
        <taxon>Chitinophagia</taxon>
        <taxon>Chitinophagales</taxon>
        <taxon>Chitinophagaceae</taxon>
        <taxon>Chitinophaga</taxon>
    </lineage>
</organism>
<comment type="similarity">
    <text evidence="1 4 7">Belongs to the aldehyde dehydrogenase family.</text>
</comment>
<keyword evidence="3" id="KW-0520">NAD</keyword>
<evidence type="ECO:0000313" key="9">
    <source>
        <dbReference type="EMBL" id="PUZ29825.1"/>
    </source>
</evidence>
<dbReference type="InterPro" id="IPR016162">
    <property type="entry name" value="Ald_DH_N"/>
</dbReference>
<accession>A0A2T7BQ74</accession>
<dbReference type="PANTHER" id="PTHR43570:SF16">
    <property type="entry name" value="ALDEHYDE DEHYDROGENASE TYPE III, ISOFORM Q"/>
    <property type="match status" value="1"/>
</dbReference>
<dbReference type="FunFam" id="3.40.605.10:FF:000004">
    <property type="entry name" value="Aldehyde dehydrogenase"/>
    <property type="match status" value="1"/>
</dbReference>
<dbReference type="FunFam" id="3.40.309.10:FF:000003">
    <property type="entry name" value="Aldehyde dehydrogenase"/>
    <property type="match status" value="1"/>
</dbReference>
<dbReference type="PANTHER" id="PTHR43570">
    <property type="entry name" value="ALDEHYDE DEHYDROGENASE"/>
    <property type="match status" value="1"/>
</dbReference>
<reference evidence="9 10" key="1">
    <citation type="submission" date="2018-04" db="EMBL/GenBank/DDBJ databases">
        <title>Chitinophaga fuyangensis sp. nov., isolated from soil in a chemical factory.</title>
        <authorList>
            <person name="Chen K."/>
        </authorList>
    </citation>
    <scope>NUCLEOTIDE SEQUENCE [LARGE SCALE GENOMIC DNA]</scope>
    <source>
        <strain evidence="9 10">LY-1</strain>
    </source>
</reference>
<evidence type="ECO:0000256" key="5">
    <source>
        <dbReference type="PIRSR" id="PIRSR036492-1"/>
    </source>
</evidence>
<dbReference type="InterPro" id="IPR029510">
    <property type="entry name" value="Ald_DH_CS_GLU"/>
</dbReference>
<dbReference type="PIRSF" id="PIRSF036492">
    <property type="entry name" value="ALDH"/>
    <property type="match status" value="1"/>
</dbReference>
<dbReference type="EMBL" id="QCYK01000001">
    <property type="protein sequence ID" value="PUZ29825.1"/>
    <property type="molecule type" value="Genomic_DNA"/>
</dbReference>
<dbReference type="OrthoDB" id="629320at2"/>
<feature type="active site" evidence="5">
    <location>
        <position position="244"/>
    </location>
</feature>
<dbReference type="InterPro" id="IPR015590">
    <property type="entry name" value="Aldehyde_DH_dom"/>
</dbReference>
<keyword evidence="2 4" id="KW-0560">Oxidoreductase</keyword>
<dbReference type="Pfam" id="PF00171">
    <property type="entry name" value="Aldedh"/>
    <property type="match status" value="1"/>
</dbReference>
<proteinExistence type="inferred from homology"/>
<evidence type="ECO:0000256" key="4">
    <source>
        <dbReference type="PIRNR" id="PIRNR036492"/>
    </source>
</evidence>
<dbReference type="GO" id="GO:0006081">
    <property type="term" value="P:aldehyde metabolic process"/>
    <property type="evidence" value="ECO:0007669"/>
    <property type="project" value="InterPro"/>
</dbReference>
<dbReference type="InterPro" id="IPR012394">
    <property type="entry name" value="Aldehyde_DH_NAD(P)"/>
</dbReference>
<gene>
    <name evidence="9" type="ORF">DCC81_04820</name>
</gene>
<feature type="domain" description="Aldehyde dehydrogenase" evidence="8">
    <location>
        <begin position="12"/>
        <end position="427"/>
    </location>
</feature>
<evidence type="ECO:0000256" key="3">
    <source>
        <dbReference type="ARBA" id="ARBA00023027"/>
    </source>
</evidence>
<dbReference type="CDD" id="cd07136">
    <property type="entry name" value="ALDH_YwdH-P39616"/>
    <property type="match status" value="1"/>
</dbReference>
<comment type="caution">
    <text evidence="9">The sequence shown here is derived from an EMBL/GenBank/DDBJ whole genome shotgun (WGS) entry which is preliminary data.</text>
</comment>
<keyword evidence="10" id="KW-1185">Reference proteome</keyword>
<dbReference type="SUPFAM" id="SSF53720">
    <property type="entry name" value="ALDH-like"/>
    <property type="match status" value="1"/>
</dbReference>
<dbReference type="InterPro" id="IPR016161">
    <property type="entry name" value="Ald_DH/histidinol_DH"/>
</dbReference>